<dbReference type="EMBL" id="BMKW01000010">
    <property type="protein sequence ID" value="GGJ28411.1"/>
    <property type="molecule type" value="Genomic_DNA"/>
</dbReference>
<gene>
    <name evidence="6" type="ORF">GCM10011320_39670</name>
</gene>
<evidence type="ECO:0000313" key="7">
    <source>
        <dbReference type="Proteomes" id="UP000661507"/>
    </source>
</evidence>
<organism evidence="6 7">
    <name type="scientific">Neoroseomonas lacus</name>
    <dbReference type="NCBI Taxonomy" id="287609"/>
    <lineage>
        <taxon>Bacteria</taxon>
        <taxon>Pseudomonadati</taxon>
        <taxon>Pseudomonadota</taxon>
        <taxon>Alphaproteobacteria</taxon>
        <taxon>Acetobacterales</taxon>
        <taxon>Acetobacteraceae</taxon>
        <taxon>Neoroseomonas</taxon>
    </lineage>
</organism>
<dbReference type="InterPro" id="IPR037873">
    <property type="entry name" value="BamE-like"/>
</dbReference>
<dbReference type="GO" id="GO:0030674">
    <property type="term" value="F:protein-macromolecule adaptor activity"/>
    <property type="evidence" value="ECO:0007669"/>
    <property type="project" value="TreeGrafter"/>
</dbReference>
<accession>A0A917NU58</accession>
<protein>
    <recommendedName>
        <fullName evidence="5">Outer membrane protein assembly factor BamE domain-containing protein</fullName>
    </recommendedName>
</protein>
<dbReference type="GO" id="GO:1990063">
    <property type="term" value="C:Bam protein complex"/>
    <property type="evidence" value="ECO:0007669"/>
    <property type="project" value="TreeGrafter"/>
</dbReference>
<dbReference type="InterPro" id="IPR007450">
    <property type="entry name" value="BamE_dom"/>
</dbReference>
<dbReference type="PANTHER" id="PTHR37482">
    <property type="entry name" value="OUTER MEMBRANE PROTEIN ASSEMBLY FACTOR BAME"/>
    <property type="match status" value="1"/>
</dbReference>
<reference evidence="6" key="2">
    <citation type="submission" date="2020-09" db="EMBL/GenBank/DDBJ databases">
        <authorList>
            <person name="Sun Q."/>
            <person name="Zhou Y."/>
        </authorList>
    </citation>
    <scope>NUCLEOTIDE SEQUENCE</scope>
    <source>
        <strain evidence="6">CGMCC 1.3617</strain>
    </source>
</reference>
<evidence type="ECO:0000256" key="4">
    <source>
        <dbReference type="SAM" id="MobiDB-lite"/>
    </source>
</evidence>
<name>A0A917NU58_9PROT</name>
<dbReference type="Gene3D" id="3.30.1450.10">
    <property type="match status" value="1"/>
</dbReference>
<keyword evidence="3" id="KW-0998">Cell outer membrane</keyword>
<evidence type="ECO:0000256" key="3">
    <source>
        <dbReference type="ARBA" id="ARBA00023237"/>
    </source>
</evidence>
<evidence type="ECO:0000259" key="5">
    <source>
        <dbReference type="Pfam" id="PF04355"/>
    </source>
</evidence>
<feature type="compositionally biased region" description="Polar residues" evidence="4">
    <location>
        <begin position="162"/>
        <end position="175"/>
    </location>
</feature>
<dbReference type="GO" id="GO:0043165">
    <property type="term" value="P:Gram-negative-bacterium-type cell outer membrane assembly"/>
    <property type="evidence" value="ECO:0007669"/>
    <property type="project" value="TreeGrafter"/>
</dbReference>
<dbReference type="InterPro" id="IPR026592">
    <property type="entry name" value="BamE"/>
</dbReference>
<keyword evidence="2" id="KW-0472">Membrane</keyword>
<dbReference type="Pfam" id="PF04355">
    <property type="entry name" value="BamE"/>
    <property type="match status" value="1"/>
</dbReference>
<dbReference type="RefSeq" id="WP_188969899.1">
    <property type="nucleotide sequence ID" value="NZ_BMKW01000010.1"/>
</dbReference>
<feature type="domain" description="Outer membrane protein assembly factor BamE" evidence="5">
    <location>
        <begin position="40"/>
        <end position="114"/>
    </location>
</feature>
<dbReference type="Proteomes" id="UP000661507">
    <property type="component" value="Unassembled WGS sequence"/>
</dbReference>
<reference evidence="6" key="1">
    <citation type="journal article" date="2014" name="Int. J. Syst. Evol. Microbiol.">
        <title>Complete genome sequence of Corynebacterium casei LMG S-19264T (=DSM 44701T), isolated from a smear-ripened cheese.</title>
        <authorList>
            <consortium name="US DOE Joint Genome Institute (JGI-PGF)"/>
            <person name="Walter F."/>
            <person name="Albersmeier A."/>
            <person name="Kalinowski J."/>
            <person name="Ruckert C."/>
        </authorList>
    </citation>
    <scope>NUCLEOTIDE SEQUENCE</scope>
    <source>
        <strain evidence="6">CGMCC 1.3617</strain>
    </source>
</reference>
<dbReference type="PROSITE" id="PS51257">
    <property type="entry name" value="PROKAR_LIPOPROTEIN"/>
    <property type="match status" value="1"/>
</dbReference>
<sequence length="175" mass="18676">MARHTRSVNASRLLPLLLVLALSGCGWVADHLGPPPVQRGNRVDPEKLAQITPGVQTRSDVEALLGSPSARGTFDEANWYYISAQTRLQPGRYLMVEDRRVVAISFNNQGVVSGVRELTDSDARPVSMVSRETPVPGTERSLLQSLFGNLGRPGLGGGGNPASSTVNPANTGGRY</sequence>
<dbReference type="PANTHER" id="PTHR37482:SF1">
    <property type="entry name" value="OUTER MEMBRANE PROTEIN ASSEMBLY FACTOR BAME"/>
    <property type="match status" value="1"/>
</dbReference>
<feature type="region of interest" description="Disordered" evidence="4">
    <location>
        <begin position="152"/>
        <end position="175"/>
    </location>
</feature>
<dbReference type="AlphaFoldDB" id="A0A917NU58"/>
<keyword evidence="7" id="KW-1185">Reference proteome</keyword>
<dbReference type="GO" id="GO:0051205">
    <property type="term" value="P:protein insertion into membrane"/>
    <property type="evidence" value="ECO:0007669"/>
    <property type="project" value="TreeGrafter"/>
</dbReference>
<proteinExistence type="predicted"/>
<evidence type="ECO:0000256" key="2">
    <source>
        <dbReference type="ARBA" id="ARBA00023136"/>
    </source>
</evidence>
<evidence type="ECO:0000313" key="6">
    <source>
        <dbReference type="EMBL" id="GGJ28411.1"/>
    </source>
</evidence>
<comment type="caution">
    <text evidence="6">The sequence shown here is derived from an EMBL/GenBank/DDBJ whole genome shotgun (WGS) entry which is preliminary data.</text>
</comment>
<keyword evidence="1" id="KW-0732">Signal</keyword>
<evidence type="ECO:0000256" key="1">
    <source>
        <dbReference type="ARBA" id="ARBA00022729"/>
    </source>
</evidence>